<feature type="domain" description="RecA family profile 1" evidence="14">
    <location>
        <begin position="65"/>
        <end position="213"/>
    </location>
</feature>
<organism evidence="15 16">
    <name type="scientific">Candidatus Falkowbacteria bacterium CG11_big_fil_rev_8_21_14_0_20_39_10</name>
    <dbReference type="NCBI Taxonomy" id="1974570"/>
    <lineage>
        <taxon>Bacteria</taxon>
        <taxon>Candidatus Falkowiibacteriota</taxon>
    </lineage>
</organism>
<dbReference type="InterPro" id="IPR020568">
    <property type="entry name" value="Ribosomal_Su5_D2-typ_SF"/>
</dbReference>
<dbReference type="GO" id="GO:0003684">
    <property type="term" value="F:damaged DNA binding"/>
    <property type="evidence" value="ECO:0007669"/>
    <property type="project" value="InterPro"/>
</dbReference>
<dbReference type="Proteomes" id="UP000230869">
    <property type="component" value="Unassembled WGS sequence"/>
</dbReference>
<dbReference type="SMART" id="SM00382">
    <property type="entry name" value="AAA"/>
    <property type="match status" value="1"/>
</dbReference>
<evidence type="ECO:0000256" key="1">
    <source>
        <dbReference type="ARBA" id="ARBA00022723"/>
    </source>
</evidence>
<dbReference type="InterPro" id="IPR004504">
    <property type="entry name" value="DNA_repair_RadA"/>
</dbReference>
<evidence type="ECO:0000256" key="2">
    <source>
        <dbReference type="ARBA" id="ARBA00022741"/>
    </source>
</evidence>
<dbReference type="InterPro" id="IPR003593">
    <property type="entry name" value="AAA+_ATPase"/>
</dbReference>
<evidence type="ECO:0000256" key="5">
    <source>
        <dbReference type="ARBA" id="ARBA00022801"/>
    </source>
</evidence>
<dbReference type="Gene3D" id="3.40.50.300">
    <property type="entry name" value="P-loop containing nucleotide triphosphate hydrolases"/>
    <property type="match status" value="1"/>
</dbReference>
<evidence type="ECO:0000256" key="9">
    <source>
        <dbReference type="ARBA" id="ARBA00023125"/>
    </source>
</evidence>
<evidence type="ECO:0000256" key="12">
    <source>
        <dbReference type="NCBIfam" id="TIGR00416"/>
    </source>
</evidence>
<keyword evidence="7 11" id="KW-0067">ATP-binding</keyword>
<evidence type="ECO:0000256" key="6">
    <source>
        <dbReference type="ARBA" id="ARBA00022833"/>
    </source>
</evidence>
<reference evidence="15 16" key="1">
    <citation type="submission" date="2017-09" db="EMBL/GenBank/DDBJ databases">
        <title>Depth-based differentiation of microbial function through sediment-hosted aquifers and enrichment of novel symbionts in the deep terrestrial subsurface.</title>
        <authorList>
            <person name="Probst A.J."/>
            <person name="Ladd B."/>
            <person name="Jarett J.K."/>
            <person name="Geller-Mcgrath D.E."/>
            <person name="Sieber C.M."/>
            <person name="Emerson J.B."/>
            <person name="Anantharaman K."/>
            <person name="Thomas B.C."/>
            <person name="Malmstrom R."/>
            <person name="Stieglmeier M."/>
            <person name="Klingl A."/>
            <person name="Woyke T."/>
            <person name="Ryan C.M."/>
            <person name="Banfield J.F."/>
        </authorList>
    </citation>
    <scope>NUCLEOTIDE SEQUENCE [LARGE SCALE GENOMIC DNA]</scope>
    <source>
        <strain evidence="15">CG11_big_fil_rev_8_21_14_0_20_39_10</strain>
    </source>
</reference>
<dbReference type="InterPro" id="IPR014721">
    <property type="entry name" value="Ribsml_uS5_D2-typ_fold_subgr"/>
</dbReference>
<dbReference type="PANTHER" id="PTHR32472:SF10">
    <property type="entry name" value="DNA REPAIR PROTEIN RADA-LIKE PROTEIN"/>
    <property type="match status" value="1"/>
</dbReference>
<comment type="caution">
    <text evidence="15">The sequence shown here is derived from an EMBL/GenBank/DDBJ whole genome shotgun (WGS) entry which is preliminary data.</text>
</comment>
<dbReference type="GO" id="GO:0140664">
    <property type="term" value="F:ATP-dependent DNA damage sensor activity"/>
    <property type="evidence" value="ECO:0007669"/>
    <property type="project" value="InterPro"/>
</dbReference>
<dbReference type="Pfam" id="PF13481">
    <property type="entry name" value="AAA_25"/>
    <property type="match status" value="1"/>
</dbReference>
<dbReference type="PRINTS" id="PR01874">
    <property type="entry name" value="DNAREPAIRADA"/>
</dbReference>
<evidence type="ECO:0000256" key="4">
    <source>
        <dbReference type="ARBA" id="ARBA00022771"/>
    </source>
</evidence>
<name>A0A2M6K9T2_9BACT</name>
<keyword evidence="6 13" id="KW-0862">Zinc</keyword>
<dbReference type="SUPFAM" id="SSF52540">
    <property type="entry name" value="P-loop containing nucleoside triphosphate hydrolases"/>
    <property type="match status" value="1"/>
</dbReference>
<protein>
    <recommendedName>
        <fullName evidence="11 12">DNA repair protein RadA</fullName>
    </recommendedName>
</protein>
<keyword evidence="1 11" id="KW-0479">Metal-binding</keyword>
<keyword evidence="2 11" id="KW-0547">Nucleotide-binding</keyword>
<dbReference type="PANTHER" id="PTHR32472">
    <property type="entry name" value="DNA REPAIR PROTEIN RADA"/>
    <property type="match status" value="1"/>
</dbReference>
<comment type="function">
    <text evidence="11">Plays a role in repairing double-strand DNA breaks, probably involving stabilizing or processing branched DNA or blocked replication forks.</text>
</comment>
<keyword evidence="5" id="KW-0378">Hydrolase</keyword>
<dbReference type="Pfam" id="PF13541">
    <property type="entry name" value="ChlI"/>
    <property type="match status" value="1"/>
</dbReference>
<evidence type="ECO:0000256" key="8">
    <source>
        <dbReference type="ARBA" id="ARBA00023016"/>
    </source>
</evidence>
<dbReference type="PROSITE" id="PS50162">
    <property type="entry name" value="RECA_2"/>
    <property type="match status" value="1"/>
</dbReference>
<feature type="region of interest" description="Lon-protease-like" evidence="11">
    <location>
        <begin position="349"/>
        <end position="446"/>
    </location>
</feature>
<dbReference type="Gene3D" id="3.30.230.10">
    <property type="match status" value="1"/>
</dbReference>
<dbReference type="InterPro" id="IPR027417">
    <property type="entry name" value="P-loop_NTPase"/>
</dbReference>
<sequence>MPKVSIIYICSNCDSQSLKWSGRCLECGSWGTLGAQTVDAKDAKKDAAEAAPAPMIDLSKLKTEKFTRLKTGIGEVDRVLGGGLVPGSLVLLSGEPGIGKSTIVAQIADQIGCLGQAVYASGEESGSQIKERLERLGCEIKNFSFITETNTEKIISATKKDKPKLLVIDSIQTVYSSLVPSEAGGINQIRASAVKFLELAKGENIAVILIGHITKDGQVAGPKSLEHIVDTVIYLETESAHNYKILRATKNRFGAINELGIFEMTGRGFKEIKNPAAVFLDSSQQKISGSIISSIMEGTRPFLVEIQALVTKTVFGYPQRKSSGFDLNRLQVLTAVLTKRANVNLTNQDVILNIVGGLKASDPALDLAVCLAITSSLLNQIIDRKTLVLGEVGLGGEVRNVSRLEQRLKEAEKLGFREAIIPDAEVKAGKLKLKKVKNLSEVVKGF</sequence>
<keyword evidence="3 11" id="KW-0227">DNA damage</keyword>
<dbReference type="GO" id="GO:0008270">
    <property type="term" value="F:zinc ion binding"/>
    <property type="evidence" value="ECO:0007669"/>
    <property type="project" value="UniProtKB-KW"/>
</dbReference>
<proteinExistence type="inferred from homology"/>
<keyword evidence="8 11" id="KW-0346">Stress response</keyword>
<evidence type="ECO:0000313" key="15">
    <source>
        <dbReference type="EMBL" id="PIR13822.1"/>
    </source>
</evidence>
<dbReference type="EMBL" id="PCWW01000016">
    <property type="protein sequence ID" value="PIR13822.1"/>
    <property type="molecule type" value="Genomic_DNA"/>
</dbReference>
<keyword evidence="4 13" id="KW-0863">Zinc-finger</keyword>
<dbReference type="InterPro" id="IPR041166">
    <property type="entry name" value="Rubredoxin_2"/>
</dbReference>
<evidence type="ECO:0000256" key="11">
    <source>
        <dbReference type="HAMAP-Rule" id="MF_01498"/>
    </source>
</evidence>
<dbReference type="GO" id="GO:0000725">
    <property type="term" value="P:recombinational repair"/>
    <property type="evidence" value="ECO:0007669"/>
    <property type="project" value="UniProtKB-UniRule"/>
</dbReference>
<evidence type="ECO:0000256" key="7">
    <source>
        <dbReference type="ARBA" id="ARBA00022840"/>
    </source>
</evidence>
<dbReference type="GO" id="GO:0005524">
    <property type="term" value="F:ATP binding"/>
    <property type="evidence" value="ECO:0007669"/>
    <property type="project" value="UniProtKB-UniRule"/>
</dbReference>
<dbReference type="HAMAP" id="MF_01498">
    <property type="entry name" value="RadA_bact"/>
    <property type="match status" value="1"/>
</dbReference>
<comment type="function">
    <text evidence="13">DNA-dependent ATPase involved in processing of recombination intermediates, plays a role in repairing DNA breaks. Stimulates the branch migration of RecA-mediated strand transfer reactions, allowing the 3' invading strand to extend heteroduplex DNA faster. Binds ssDNA in the presence of ADP but not other nucleotides, has ATPase activity that is stimulated by ssDNA and various branched DNA structures, but inhibited by SSB. Does not have RecA's homology-searching function.</text>
</comment>
<evidence type="ECO:0000259" key="14">
    <source>
        <dbReference type="PROSITE" id="PS50162"/>
    </source>
</evidence>
<keyword evidence="10 11" id="KW-0234">DNA repair</keyword>
<dbReference type="GO" id="GO:0016787">
    <property type="term" value="F:hydrolase activity"/>
    <property type="evidence" value="ECO:0007669"/>
    <property type="project" value="UniProtKB-KW"/>
</dbReference>
<comment type="domain">
    <text evidence="11">The middle region has homology to RecA with ATPase motifs including the RadA KNRFG motif, while the C-terminus is homologous to Lon protease.</text>
</comment>
<evidence type="ECO:0000256" key="13">
    <source>
        <dbReference type="RuleBase" id="RU003555"/>
    </source>
</evidence>
<dbReference type="InterPro" id="IPR020588">
    <property type="entry name" value="RecA_ATP-bd"/>
</dbReference>
<evidence type="ECO:0000256" key="3">
    <source>
        <dbReference type="ARBA" id="ARBA00022763"/>
    </source>
</evidence>
<evidence type="ECO:0000256" key="10">
    <source>
        <dbReference type="ARBA" id="ARBA00023204"/>
    </source>
</evidence>
<accession>A0A2M6K9T2</accession>
<dbReference type="Pfam" id="PF18073">
    <property type="entry name" value="Zn_ribbon_LapB"/>
    <property type="match status" value="1"/>
</dbReference>
<dbReference type="NCBIfam" id="TIGR00416">
    <property type="entry name" value="sms"/>
    <property type="match status" value="1"/>
</dbReference>
<comment type="similarity">
    <text evidence="11 13">Belongs to the RecA family. RadA subfamily.</text>
</comment>
<feature type="binding site" evidence="11">
    <location>
        <begin position="94"/>
        <end position="101"/>
    </location>
    <ligand>
        <name>ATP</name>
        <dbReference type="ChEBI" id="CHEBI:30616"/>
    </ligand>
</feature>
<feature type="short sequence motif" description="RadA KNRFG motif" evidence="11">
    <location>
        <begin position="250"/>
        <end position="254"/>
    </location>
</feature>
<evidence type="ECO:0000313" key="16">
    <source>
        <dbReference type="Proteomes" id="UP000230869"/>
    </source>
</evidence>
<dbReference type="AlphaFoldDB" id="A0A2M6K9T2"/>
<dbReference type="SUPFAM" id="SSF54211">
    <property type="entry name" value="Ribosomal protein S5 domain 2-like"/>
    <property type="match status" value="1"/>
</dbReference>
<dbReference type="GO" id="GO:0005829">
    <property type="term" value="C:cytosol"/>
    <property type="evidence" value="ECO:0007669"/>
    <property type="project" value="TreeGrafter"/>
</dbReference>
<gene>
    <name evidence="11" type="primary">radA</name>
    <name evidence="15" type="ORF">COV49_00885</name>
</gene>
<keyword evidence="9 11" id="KW-0238">DNA-binding</keyword>